<gene>
    <name evidence="4" type="ORF">OV287_29155</name>
</gene>
<sequence length="240" mass="25754">MRLFSGMAAAVGLMLLTGAQPALAQGSDVPPTFVSTGEEHETLVPRVGFNIGGGVSFPISDAGGRFQTGGAFQFGVTYNITKHLGVQGEYLYSGYDVQDDVLSSAGVDGDHIMQYWDLNAVFNVLPARPFGIYVLGGPGVYYRRVEITEFAGVGVVPYCDPWLYVCYSTAVPVEEVLGSRSRTDFGLNVGVGVSLRLFGGPLRIYAEGRYHYIFSGNIDTAAGPRKADGQYVPLVLGLRF</sequence>
<feature type="domain" description="Outer membrane protein beta-barrel" evidence="3">
    <location>
        <begin position="47"/>
        <end position="215"/>
    </location>
</feature>
<dbReference type="SUPFAM" id="SSF56925">
    <property type="entry name" value="OMPA-like"/>
    <property type="match status" value="1"/>
</dbReference>
<dbReference type="Proteomes" id="UP001207654">
    <property type="component" value="Unassembled WGS sequence"/>
</dbReference>
<evidence type="ECO:0000256" key="1">
    <source>
        <dbReference type="ARBA" id="ARBA00022729"/>
    </source>
</evidence>
<keyword evidence="1 2" id="KW-0732">Signal</keyword>
<feature type="chain" id="PRO_5045917313" evidence="2">
    <location>
        <begin position="25"/>
        <end position="240"/>
    </location>
</feature>
<evidence type="ECO:0000313" key="5">
    <source>
        <dbReference type="Proteomes" id="UP001207654"/>
    </source>
</evidence>
<keyword evidence="5" id="KW-1185">Reference proteome</keyword>
<dbReference type="Gene3D" id="2.40.160.20">
    <property type="match status" value="1"/>
</dbReference>
<feature type="signal peptide" evidence="2">
    <location>
        <begin position="1"/>
        <end position="24"/>
    </location>
</feature>
<dbReference type="InterPro" id="IPR027385">
    <property type="entry name" value="Beta-barrel_OMP"/>
</dbReference>
<name>A0ABT4ACC5_9BACT</name>
<accession>A0ABT4ACC5</accession>
<evidence type="ECO:0000256" key="2">
    <source>
        <dbReference type="SAM" id="SignalP"/>
    </source>
</evidence>
<dbReference type="Pfam" id="PF13505">
    <property type="entry name" value="OMP_b-brl"/>
    <property type="match status" value="1"/>
</dbReference>
<dbReference type="EMBL" id="JAPNKA010000001">
    <property type="protein sequence ID" value="MCY1078547.1"/>
    <property type="molecule type" value="Genomic_DNA"/>
</dbReference>
<protein>
    <submittedName>
        <fullName evidence="4">Outer membrane beta-barrel protein</fullName>
    </submittedName>
</protein>
<proteinExistence type="predicted"/>
<evidence type="ECO:0000313" key="4">
    <source>
        <dbReference type="EMBL" id="MCY1078547.1"/>
    </source>
</evidence>
<evidence type="ECO:0000259" key="3">
    <source>
        <dbReference type="Pfam" id="PF13505"/>
    </source>
</evidence>
<organism evidence="4 5">
    <name type="scientific">Archangium lansingense</name>
    <dbReference type="NCBI Taxonomy" id="2995310"/>
    <lineage>
        <taxon>Bacteria</taxon>
        <taxon>Pseudomonadati</taxon>
        <taxon>Myxococcota</taxon>
        <taxon>Myxococcia</taxon>
        <taxon>Myxococcales</taxon>
        <taxon>Cystobacterineae</taxon>
        <taxon>Archangiaceae</taxon>
        <taxon>Archangium</taxon>
    </lineage>
</organism>
<comment type="caution">
    <text evidence="4">The sequence shown here is derived from an EMBL/GenBank/DDBJ whole genome shotgun (WGS) entry which is preliminary data.</text>
</comment>
<dbReference type="InterPro" id="IPR011250">
    <property type="entry name" value="OMP/PagP_B-barrel"/>
</dbReference>
<reference evidence="4 5" key="1">
    <citation type="submission" date="2022-11" db="EMBL/GenBank/DDBJ databases">
        <title>Minimal conservation of predation-associated metabolite biosynthetic gene clusters underscores biosynthetic potential of Myxococcota including descriptions for ten novel species: Archangium lansinium sp. nov., Myxococcus landrumus sp. nov., Nannocystis bai.</title>
        <authorList>
            <person name="Ahearne A."/>
            <person name="Stevens C."/>
            <person name="Phillips K."/>
        </authorList>
    </citation>
    <scope>NUCLEOTIDE SEQUENCE [LARGE SCALE GENOMIC DNA]</scope>
    <source>
        <strain evidence="4 5">MIWBW</strain>
    </source>
</reference>
<dbReference type="RefSeq" id="WP_267537319.1">
    <property type="nucleotide sequence ID" value="NZ_JAPNKA010000001.1"/>
</dbReference>